<proteinExistence type="predicted"/>
<organism evidence="1 2">
    <name type="scientific">Pseudomonas brassicacearum</name>
    <dbReference type="NCBI Taxonomy" id="930166"/>
    <lineage>
        <taxon>Bacteria</taxon>
        <taxon>Pseudomonadati</taxon>
        <taxon>Pseudomonadota</taxon>
        <taxon>Gammaproteobacteria</taxon>
        <taxon>Pseudomonadales</taxon>
        <taxon>Pseudomonadaceae</taxon>
        <taxon>Pseudomonas</taxon>
    </lineage>
</organism>
<dbReference type="Proteomes" id="UP000286071">
    <property type="component" value="Unassembled WGS sequence"/>
</dbReference>
<dbReference type="RefSeq" id="WP_123424519.1">
    <property type="nucleotide sequence ID" value="NZ_MOBJ01000006.1"/>
</dbReference>
<dbReference type="OrthoDB" id="7021323at2"/>
<dbReference type="Gene3D" id="3.20.20.190">
    <property type="entry name" value="Phosphatidylinositol (PI) phosphodiesterase"/>
    <property type="match status" value="1"/>
</dbReference>
<dbReference type="PANTHER" id="PTHR13593">
    <property type="match status" value="1"/>
</dbReference>
<comment type="caution">
    <text evidence="1">The sequence shown here is derived from an EMBL/GenBank/DDBJ whole genome shotgun (WGS) entry which is preliminary data.</text>
</comment>
<dbReference type="GO" id="GO:0008081">
    <property type="term" value="F:phosphoric diester hydrolase activity"/>
    <property type="evidence" value="ECO:0007669"/>
    <property type="project" value="InterPro"/>
</dbReference>
<accession>A0A423H999</accession>
<dbReference type="PROSITE" id="PS50007">
    <property type="entry name" value="PIPLC_X_DOMAIN"/>
    <property type="match status" value="1"/>
</dbReference>
<dbReference type="GO" id="GO:0006629">
    <property type="term" value="P:lipid metabolic process"/>
    <property type="evidence" value="ECO:0007669"/>
    <property type="project" value="InterPro"/>
</dbReference>
<reference evidence="1 2" key="1">
    <citation type="submission" date="2016-10" db="EMBL/GenBank/DDBJ databases">
        <title>Comparative genome analysis of multiple Pseudomonas spp. focuses on biocontrol and plant growth promoting traits.</title>
        <authorList>
            <person name="Tao X.-Y."/>
            <person name="Taylor C.G."/>
        </authorList>
    </citation>
    <scope>NUCLEOTIDE SEQUENCE [LARGE SCALE GENOMIC DNA]</scope>
    <source>
        <strain evidence="1 2">48H11</strain>
    </source>
</reference>
<evidence type="ECO:0000313" key="2">
    <source>
        <dbReference type="Proteomes" id="UP000286071"/>
    </source>
</evidence>
<dbReference type="CDD" id="cd08557">
    <property type="entry name" value="PI-PLCc_bacteria_like"/>
    <property type="match status" value="1"/>
</dbReference>
<dbReference type="SUPFAM" id="SSF51695">
    <property type="entry name" value="PLC-like phosphodiesterases"/>
    <property type="match status" value="1"/>
</dbReference>
<protein>
    <submittedName>
        <fullName evidence="1">Phospholipase</fullName>
    </submittedName>
</protein>
<sequence>MPQMINGHINKQGWMGEVLNIQFMKLTDIIWPSAHNCGMDKKAPNYEVVIGNWTTCQNDSFGWQLSNGARVFDIRLGYRRGSDQDIFYFHHNGHQSHRVLEELIDAVLSFLAQHSTEFIILDFHALGDGDKPFNFKAFNDLLIRRLGPRIIPLSNMEKSIGELKRISDLQRIVMRAPASRDLDEDYFGYKIPHKWNVTTFTDADDLKTHITSTLNSVYPASYLWSLSATSFTFLGGPIDIKNHINDWFHSSRDWITRCSIINTDFIDESEIVRYCWVGSSMKGAYIRG</sequence>
<gene>
    <name evidence="1" type="ORF">BK659_07565</name>
</gene>
<dbReference type="InterPro" id="IPR051057">
    <property type="entry name" value="PI-PLC_domain"/>
</dbReference>
<dbReference type="InterPro" id="IPR017946">
    <property type="entry name" value="PLC-like_Pdiesterase_TIM-brl"/>
</dbReference>
<dbReference type="EMBL" id="MOBJ01000006">
    <property type="protein sequence ID" value="RON09771.1"/>
    <property type="molecule type" value="Genomic_DNA"/>
</dbReference>
<dbReference type="AlphaFoldDB" id="A0A423H999"/>
<dbReference type="PANTHER" id="PTHR13593:SF113">
    <property type="entry name" value="SI:DKEY-266F7.9"/>
    <property type="match status" value="1"/>
</dbReference>
<name>A0A423H999_9PSED</name>
<evidence type="ECO:0000313" key="1">
    <source>
        <dbReference type="EMBL" id="RON09771.1"/>
    </source>
</evidence>